<dbReference type="EMBL" id="AB649417">
    <property type="protein sequence ID" value="BAL70556.1"/>
    <property type="molecule type" value="Genomic_DNA"/>
</dbReference>
<dbReference type="PANTHER" id="PTHR12534:SF0">
    <property type="entry name" value="SMALL RIBOSOMAL SUBUNIT PROTEIN US2M"/>
    <property type="match status" value="1"/>
</dbReference>
<reference evidence="3" key="1">
    <citation type="journal article" date="2012" name="Mol. Biol. Evol.">
        <title>The Plasmodium Apicoplast Genome: Conserved Structure and Close Relationship of P. ovale to Rodent Malaria Parasites.</title>
        <authorList>
            <person name="Arisue N."/>
            <person name="Hashimoto T."/>
            <person name="Mitsui H."/>
            <person name="Palacpac N.M.Q."/>
            <person name="Kaneko A."/>
            <person name="Kawai S."/>
            <person name="Hasegawa M."/>
            <person name="Tanabe K."/>
            <person name="Horii T."/>
        </authorList>
    </citation>
    <scope>NUCLEOTIDE SEQUENCE</scope>
    <source>
        <strain evidence="3">NIGERIA II</strain>
    </source>
</reference>
<keyword evidence="3" id="KW-0687">Ribonucleoprotein</keyword>
<dbReference type="GO" id="GO:0006412">
    <property type="term" value="P:translation"/>
    <property type="evidence" value="ECO:0007669"/>
    <property type="project" value="InterPro"/>
</dbReference>
<comment type="similarity">
    <text evidence="1">Belongs to the universal ribosomal protein uS2 family.</text>
</comment>
<geneLocation type="apicoplast" evidence="3"/>
<keyword evidence="3" id="KW-0933">Apicoplast</keyword>
<dbReference type="Gene3D" id="1.10.287.610">
    <property type="entry name" value="Helix hairpin bin"/>
    <property type="match status" value="1"/>
</dbReference>
<gene>
    <name evidence="3" type="primary">rps2</name>
</gene>
<dbReference type="InterPro" id="IPR005706">
    <property type="entry name" value="Ribosomal_uS2_bac/mit/plastid"/>
</dbReference>
<proteinExistence type="inferred from homology"/>
<dbReference type="AlphaFoldDB" id="H7CDD6"/>
<dbReference type="VEuPathDB" id="PlasmoDB:POWCR01_000242700"/>
<dbReference type="InterPro" id="IPR001865">
    <property type="entry name" value="Ribosomal_uS2"/>
</dbReference>
<name>H7CDD6_PLAOA</name>
<dbReference type="Pfam" id="PF00318">
    <property type="entry name" value="Ribosomal_S2"/>
    <property type="match status" value="1"/>
</dbReference>
<feature type="transmembrane region" description="Helical" evidence="2">
    <location>
        <begin position="35"/>
        <end position="56"/>
    </location>
</feature>
<evidence type="ECO:0000256" key="2">
    <source>
        <dbReference type="SAM" id="Phobius"/>
    </source>
</evidence>
<sequence>MFITFNNLLNSKIYIGNNYKCIHINNYKFIYKLKYNYCILNFTLIILYLYKLYLYIYNISLINSKILFINNNNNLIINLIIKICNLTNNFYIIKWLPGIITNWYIFKKKLIIYIWLEKLLQNNYFIKILSKKCIYNLKFIYNKLYINLHGIKNMLYIPKYIFLLNYNKLILKEIFKLKLILISFINLSIDSNYINIKILGNYNNYKSLKLIYKIIYTSIIHSKIKNM</sequence>
<keyword evidence="2" id="KW-0472">Membrane</keyword>
<organism evidence="3">
    <name type="scientific">Plasmodium ovale</name>
    <name type="common">malaria parasite P. ovale</name>
    <dbReference type="NCBI Taxonomy" id="36330"/>
    <lineage>
        <taxon>Eukaryota</taxon>
        <taxon>Sar</taxon>
        <taxon>Alveolata</taxon>
        <taxon>Apicomplexa</taxon>
        <taxon>Aconoidasida</taxon>
        <taxon>Haemosporida</taxon>
        <taxon>Plasmodiidae</taxon>
        <taxon>Plasmodium</taxon>
        <taxon>Plasmodium (Plasmodium)</taxon>
    </lineage>
</organism>
<dbReference type="VEuPathDB" id="PlasmoDB:PocGH01_API004000"/>
<dbReference type="GO" id="GO:0003735">
    <property type="term" value="F:structural constituent of ribosome"/>
    <property type="evidence" value="ECO:0007669"/>
    <property type="project" value="InterPro"/>
</dbReference>
<dbReference type="SUPFAM" id="SSF52313">
    <property type="entry name" value="Ribosomal protein S2"/>
    <property type="match status" value="1"/>
</dbReference>
<dbReference type="GO" id="GO:0005763">
    <property type="term" value="C:mitochondrial small ribosomal subunit"/>
    <property type="evidence" value="ECO:0007669"/>
    <property type="project" value="TreeGrafter"/>
</dbReference>
<dbReference type="InterPro" id="IPR023591">
    <property type="entry name" value="Ribosomal_uS2_flav_dom_sf"/>
</dbReference>
<keyword evidence="3" id="KW-0689">Ribosomal protein</keyword>
<dbReference type="PANTHER" id="PTHR12534">
    <property type="entry name" value="30S RIBOSOMAL PROTEIN S2 PROKARYOTIC AND ORGANELLAR"/>
    <property type="match status" value="1"/>
</dbReference>
<protein>
    <submittedName>
        <fullName evidence="3">Small subunit ribosomal protein 2</fullName>
    </submittedName>
</protein>
<dbReference type="Gene3D" id="3.40.50.10490">
    <property type="entry name" value="Glucose-6-phosphate isomerase like protein, domain 1"/>
    <property type="match status" value="1"/>
</dbReference>
<keyword evidence="3" id="KW-0934">Plastid</keyword>
<evidence type="ECO:0000256" key="1">
    <source>
        <dbReference type="ARBA" id="ARBA00006242"/>
    </source>
</evidence>
<keyword evidence="2" id="KW-0812">Transmembrane</keyword>
<keyword evidence="2" id="KW-1133">Transmembrane helix</keyword>
<accession>H7CDD6</accession>
<evidence type="ECO:0000313" key="3">
    <source>
        <dbReference type="EMBL" id="BAL70556.1"/>
    </source>
</evidence>
<dbReference type="HAMAP" id="MF_00291_B">
    <property type="entry name" value="Ribosomal_uS2_B"/>
    <property type="match status" value="1"/>
</dbReference>